<name>A0ABY4V788_9GAMM</name>
<evidence type="ECO:0000313" key="1">
    <source>
        <dbReference type="EMBL" id="USD19790.1"/>
    </source>
</evidence>
<keyword evidence="2" id="KW-1185">Reference proteome</keyword>
<gene>
    <name evidence="1" type="ORF">MJO52_11920</name>
</gene>
<protein>
    <recommendedName>
        <fullName evidence="3">Helix-turn-helix domain-containing protein</fullName>
    </recommendedName>
</protein>
<sequence length="70" mass="7924">MSEHSVPSIKIPVCTQEQYAVDAGHTLKTVRAQVDRGYLPTIKIGRYRMINLLQLSRMCLEADPAKPKQK</sequence>
<evidence type="ECO:0000313" key="2">
    <source>
        <dbReference type="Proteomes" id="UP001055658"/>
    </source>
</evidence>
<dbReference type="RefSeq" id="WP_252081884.1">
    <property type="nucleotide sequence ID" value="NZ_CP092418.1"/>
</dbReference>
<organism evidence="1 2">
    <name type="scientific">Microbulbifer variabilis</name>
    <dbReference type="NCBI Taxonomy" id="266805"/>
    <lineage>
        <taxon>Bacteria</taxon>
        <taxon>Pseudomonadati</taxon>
        <taxon>Pseudomonadota</taxon>
        <taxon>Gammaproteobacteria</taxon>
        <taxon>Cellvibrionales</taxon>
        <taxon>Microbulbiferaceae</taxon>
        <taxon>Microbulbifer</taxon>
    </lineage>
</organism>
<evidence type="ECO:0008006" key="3">
    <source>
        <dbReference type="Google" id="ProtNLM"/>
    </source>
</evidence>
<dbReference type="Proteomes" id="UP001055658">
    <property type="component" value="Chromosome"/>
</dbReference>
<accession>A0ABY4V788</accession>
<proteinExistence type="predicted"/>
<dbReference type="EMBL" id="CP092418">
    <property type="protein sequence ID" value="USD19790.1"/>
    <property type="molecule type" value="Genomic_DNA"/>
</dbReference>
<reference evidence="1" key="1">
    <citation type="submission" date="2022-02" db="EMBL/GenBank/DDBJ databases">
        <title>Coral-associated bacteria.</title>
        <authorList>
            <person name="Tang K."/>
            <person name="Wang X."/>
        </authorList>
    </citation>
    <scope>NUCLEOTIDE SEQUENCE</scope>
    <source>
        <strain evidence="1">SCSIO 43006</strain>
    </source>
</reference>